<dbReference type="Gene3D" id="1.20.1050.10">
    <property type="match status" value="1"/>
</dbReference>
<reference evidence="2" key="1">
    <citation type="submission" date="2022-06" db="EMBL/GenBank/DDBJ databases">
        <title>Draft genome sequence of Streptomyces sp. RB6PN25 isolated from peat swamp forest in Thailand.</title>
        <authorList>
            <person name="Duangmal K."/>
            <person name="Klaysubun C."/>
        </authorList>
    </citation>
    <scope>NUCLEOTIDE SEQUENCE</scope>
    <source>
        <strain evidence="2">RB6PN25</strain>
    </source>
</reference>
<dbReference type="InterPro" id="IPR036282">
    <property type="entry name" value="Glutathione-S-Trfase_C_sf"/>
</dbReference>
<dbReference type="PROSITE" id="PS50405">
    <property type="entry name" value="GST_CTER"/>
    <property type="match status" value="1"/>
</dbReference>
<protein>
    <submittedName>
        <fullName evidence="2">Glutathione S-transferase C-terminal domain-containing protein</fullName>
    </submittedName>
</protein>
<dbReference type="Proteomes" id="UP001057702">
    <property type="component" value="Unassembled WGS sequence"/>
</dbReference>
<sequence>MSRTIPSCSTTLPGTQPVLTHHQVTQAAAPSHRFRGRIGADLAGGFYPAPHRYHIHVSRGCPLSLRVSITLDLLGLEDSVTTTVITPPAATPGALAPLRSAYEATRHHYTGPLTMPALCDRWSGRIVSNHTPDILRDLADHLSGHDTDVRHRLRPPALAAQIDDLGELLDERVTEAAQRAGAAPAPHRQGEALETLLTALALIERRLASQPYALGGELTAADVDLWVTLVHLDAVHRLHLDADAVHTIAEYDRLWAYVRRLHAHSAFHGAFHADHMARSHRSTCRGPQSSGAAIPLPGVLANATA</sequence>
<dbReference type="InterPro" id="IPR010987">
    <property type="entry name" value="Glutathione-S-Trfase_C-like"/>
</dbReference>
<comment type="caution">
    <text evidence="2">The sequence shown here is derived from an EMBL/GenBank/DDBJ whole genome shotgun (WGS) entry which is preliminary data.</text>
</comment>
<accession>A0ABT1PTA6</accession>
<gene>
    <name evidence="2" type="ORF">NGB36_09920</name>
</gene>
<proteinExistence type="predicted"/>
<evidence type="ECO:0000313" key="2">
    <source>
        <dbReference type="EMBL" id="MCQ4080907.1"/>
    </source>
</evidence>
<keyword evidence="3" id="KW-1185">Reference proteome</keyword>
<organism evidence="2 3">
    <name type="scientific">Streptomyces humicola</name>
    <dbReference type="NCBI Taxonomy" id="2953240"/>
    <lineage>
        <taxon>Bacteria</taxon>
        <taxon>Bacillati</taxon>
        <taxon>Actinomycetota</taxon>
        <taxon>Actinomycetes</taxon>
        <taxon>Kitasatosporales</taxon>
        <taxon>Streptomycetaceae</taxon>
        <taxon>Streptomyces</taxon>
    </lineage>
</organism>
<dbReference type="PANTHER" id="PTHR32419">
    <property type="entry name" value="GLUTATHIONYL-HYDROQUINONE REDUCTASE"/>
    <property type="match status" value="1"/>
</dbReference>
<evidence type="ECO:0000313" key="3">
    <source>
        <dbReference type="Proteomes" id="UP001057702"/>
    </source>
</evidence>
<dbReference type="InterPro" id="IPR016639">
    <property type="entry name" value="GST_Omega/GSH"/>
</dbReference>
<dbReference type="PANTHER" id="PTHR32419:SF6">
    <property type="entry name" value="GLUTATHIONE S-TRANSFERASE OMEGA-LIKE 1-RELATED"/>
    <property type="match status" value="1"/>
</dbReference>
<dbReference type="SUPFAM" id="SSF47616">
    <property type="entry name" value="GST C-terminal domain-like"/>
    <property type="match status" value="1"/>
</dbReference>
<dbReference type="RefSeq" id="WP_255919809.1">
    <property type="nucleotide sequence ID" value="NZ_JANFNG010000005.1"/>
</dbReference>
<dbReference type="SUPFAM" id="SSF52833">
    <property type="entry name" value="Thioredoxin-like"/>
    <property type="match status" value="1"/>
</dbReference>
<name>A0ABT1PTA6_9ACTN</name>
<feature type="domain" description="GST C-terminal" evidence="1">
    <location>
        <begin position="155"/>
        <end position="280"/>
    </location>
</feature>
<dbReference type="Pfam" id="PF13410">
    <property type="entry name" value="GST_C_2"/>
    <property type="match status" value="1"/>
</dbReference>
<dbReference type="Gene3D" id="3.40.30.10">
    <property type="entry name" value="Glutaredoxin"/>
    <property type="match status" value="1"/>
</dbReference>
<dbReference type="EMBL" id="JANFNG010000005">
    <property type="protein sequence ID" value="MCQ4080907.1"/>
    <property type="molecule type" value="Genomic_DNA"/>
</dbReference>
<dbReference type="InterPro" id="IPR036249">
    <property type="entry name" value="Thioredoxin-like_sf"/>
</dbReference>
<evidence type="ECO:0000259" key="1">
    <source>
        <dbReference type="PROSITE" id="PS50405"/>
    </source>
</evidence>